<dbReference type="AlphaFoldDB" id="A0A444X4R2"/>
<evidence type="ECO:0000256" key="5">
    <source>
        <dbReference type="ARBA" id="ARBA00022737"/>
    </source>
</evidence>
<evidence type="ECO:0000256" key="1">
    <source>
        <dbReference type="ARBA" id="ARBA00004613"/>
    </source>
</evidence>
<comment type="caution">
    <text evidence="6">The sequence shown here is derived from an EMBL/GenBank/DDBJ whole genome shotgun (WGS) entry which is preliminary data.</text>
</comment>
<dbReference type="InterPro" id="IPR032675">
    <property type="entry name" value="LRR_dom_sf"/>
</dbReference>
<keyword evidence="2" id="KW-0964">Secreted</keyword>
<sequence>MGASASAFTVVVSIDLNHANLQGTLVKELSLLTDMLFWVLHMSLFYLNSNSYFSGTIPQELFYKNLDALFLNNNQFEGEIPQNLENSPASVINLANNKLSGNIRASFGFMGSKLKDILFLNNQLTGCIPEGVGLFTEI</sequence>
<keyword evidence="3" id="KW-0433">Leucine-rich repeat</keyword>
<dbReference type="GO" id="GO:0005576">
    <property type="term" value="C:extracellular region"/>
    <property type="evidence" value="ECO:0007669"/>
    <property type="project" value="UniProtKB-SubCell"/>
</dbReference>
<evidence type="ECO:0000313" key="6">
    <source>
        <dbReference type="EMBL" id="RYQ84651.1"/>
    </source>
</evidence>
<evidence type="ECO:0000256" key="3">
    <source>
        <dbReference type="ARBA" id="ARBA00022614"/>
    </source>
</evidence>
<name>A0A444X4R2_ARAHY</name>
<dbReference type="InterPro" id="IPR051582">
    <property type="entry name" value="LRR_extensin-like_regulator"/>
</dbReference>
<gene>
    <name evidence="6" type="ORF">Ahy_B10g104104</name>
</gene>
<keyword evidence="7" id="KW-1185">Reference proteome</keyword>
<evidence type="ECO:0000313" key="7">
    <source>
        <dbReference type="Proteomes" id="UP000289738"/>
    </source>
</evidence>
<proteinExistence type="predicted"/>
<accession>A0A444X4R2</accession>
<evidence type="ECO:0000256" key="2">
    <source>
        <dbReference type="ARBA" id="ARBA00022525"/>
    </source>
</evidence>
<keyword evidence="4" id="KW-0732">Signal</keyword>
<dbReference type="STRING" id="3818.A0A444X4R2"/>
<dbReference type="EMBL" id="SDMP01000020">
    <property type="protein sequence ID" value="RYQ84651.1"/>
    <property type="molecule type" value="Genomic_DNA"/>
</dbReference>
<reference evidence="6 7" key="1">
    <citation type="submission" date="2019-01" db="EMBL/GenBank/DDBJ databases">
        <title>Sequencing of cultivated peanut Arachis hypogaea provides insights into genome evolution and oil improvement.</title>
        <authorList>
            <person name="Chen X."/>
        </authorList>
    </citation>
    <scope>NUCLEOTIDE SEQUENCE [LARGE SCALE GENOMIC DNA]</scope>
    <source>
        <strain evidence="7">cv. Fuhuasheng</strain>
        <tissue evidence="6">Leaves</tissue>
    </source>
</reference>
<dbReference type="Pfam" id="PF00560">
    <property type="entry name" value="LRR_1"/>
    <property type="match status" value="1"/>
</dbReference>
<dbReference type="InterPro" id="IPR001611">
    <property type="entry name" value="Leu-rich_rpt"/>
</dbReference>
<keyword evidence="5" id="KW-0677">Repeat</keyword>
<dbReference type="PANTHER" id="PTHR32093:SF129">
    <property type="entry name" value="LRR_EXTENSIN"/>
    <property type="match status" value="1"/>
</dbReference>
<dbReference type="SUPFAM" id="SSF52058">
    <property type="entry name" value="L domain-like"/>
    <property type="match status" value="1"/>
</dbReference>
<evidence type="ECO:0008006" key="8">
    <source>
        <dbReference type="Google" id="ProtNLM"/>
    </source>
</evidence>
<dbReference type="Proteomes" id="UP000289738">
    <property type="component" value="Chromosome B10"/>
</dbReference>
<comment type="subcellular location">
    <subcellularLocation>
        <location evidence="1">Secreted</location>
    </subcellularLocation>
</comment>
<dbReference type="Gene3D" id="3.80.10.10">
    <property type="entry name" value="Ribonuclease Inhibitor"/>
    <property type="match status" value="1"/>
</dbReference>
<dbReference type="PANTHER" id="PTHR32093">
    <property type="entry name" value="LEUCINE-RICH REPEAT EXTENSIN-LIKE PROTEIN 3-RELATED"/>
    <property type="match status" value="1"/>
</dbReference>
<organism evidence="6 7">
    <name type="scientific">Arachis hypogaea</name>
    <name type="common">Peanut</name>
    <dbReference type="NCBI Taxonomy" id="3818"/>
    <lineage>
        <taxon>Eukaryota</taxon>
        <taxon>Viridiplantae</taxon>
        <taxon>Streptophyta</taxon>
        <taxon>Embryophyta</taxon>
        <taxon>Tracheophyta</taxon>
        <taxon>Spermatophyta</taxon>
        <taxon>Magnoliopsida</taxon>
        <taxon>eudicotyledons</taxon>
        <taxon>Gunneridae</taxon>
        <taxon>Pentapetalae</taxon>
        <taxon>rosids</taxon>
        <taxon>fabids</taxon>
        <taxon>Fabales</taxon>
        <taxon>Fabaceae</taxon>
        <taxon>Papilionoideae</taxon>
        <taxon>50 kb inversion clade</taxon>
        <taxon>dalbergioids sensu lato</taxon>
        <taxon>Dalbergieae</taxon>
        <taxon>Pterocarpus clade</taxon>
        <taxon>Arachis</taxon>
    </lineage>
</organism>
<evidence type="ECO:0000256" key="4">
    <source>
        <dbReference type="ARBA" id="ARBA00022729"/>
    </source>
</evidence>
<protein>
    <recommendedName>
        <fullName evidence="8">LRR receptor-like serine/threonine-protein kinase</fullName>
    </recommendedName>
</protein>